<dbReference type="Pfam" id="PF02332">
    <property type="entry name" value="Phenol_Hydrox"/>
    <property type="match status" value="1"/>
</dbReference>
<organism evidence="5 6">
    <name type="scientific">Pseudonocardia asaccharolytica DSM 44247 = NBRC 16224</name>
    <dbReference type="NCBI Taxonomy" id="1123024"/>
    <lineage>
        <taxon>Bacteria</taxon>
        <taxon>Bacillati</taxon>
        <taxon>Actinomycetota</taxon>
        <taxon>Actinomycetes</taxon>
        <taxon>Pseudonocardiales</taxon>
        <taxon>Pseudonocardiaceae</taxon>
        <taxon>Pseudonocardia</taxon>
    </lineage>
</organism>
<name>A0A511D225_9PSEU</name>
<keyword evidence="6" id="KW-1185">Reference proteome</keyword>
<sequence>MGYELRTNVVEPVRNGFSYLTERFGDRPATRYQEASFNVQPMENFQYRPTWDADHELYDPNYSALKLTDPYGYTDPRQYYYTPYVANAADRHESFAQTLKYIEDRRLLDKLPENWHTVLTGFVLPLRHYEQGAQLISTNASRFGYGTTVTQAACFASFDRIGNAQLLSLIGLALASGAADTLTDAKKNWLYAPHLQGLRRMVEELLVEPDWAAGLIGLDLLDEQLYPLLYEHLDERSLFRNAAAYSLLARHFNDWYAGHRKWLNALIKAWTKDPQHSDANTKVLGEVVDRWYPRACGAVREFARGLADSAGSVSVAGAAERGVAELAASLTRAGIPVNAPEGVTA</sequence>
<dbReference type="EMBL" id="BJVI01000026">
    <property type="protein sequence ID" value="GEL18832.1"/>
    <property type="molecule type" value="Genomic_DNA"/>
</dbReference>
<evidence type="ECO:0000256" key="3">
    <source>
        <dbReference type="ARBA" id="ARBA00023033"/>
    </source>
</evidence>
<comment type="catalytic activity">
    <reaction evidence="4">
        <text>propane + NADH + O2 + H(+) = propan-2-ol + NAD(+) + H2O</text>
        <dbReference type="Rhea" id="RHEA:49992"/>
        <dbReference type="ChEBI" id="CHEBI:15377"/>
        <dbReference type="ChEBI" id="CHEBI:15378"/>
        <dbReference type="ChEBI" id="CHEBI:15379"/>
        <dbReference type="ChEBI" id="CHEBI:17824"/>
        <dbReference type="ChEBI" id="CHEBI:32879"/>
        <dbReference type="ChEBI" id="CHEBI:57540"/>
        <dbReference type="ChEBI" id="CHEBI:57945"/>
        <dbReference type="EC" id="1.14.13.227"/>
    </reaction>
</comment>
<dbReference type="SUPFAM" id="SSF47240">
    <property type="entry name" value="Ferritin-like"/>
    <property type="match status" value="1"/>
</dbReference>
<evidence type="ECO:0000313" key="6">
    <source>
        <dbReference type="Proteomes" id="UP000321328"/>
    </source>
</evidence>
<gene>
    <name evidence="5" type="primary">mphL</name>
    <name evidence="5" type="ORF">PA7_26690</name>
</gene>
<keyword evidence="3" id="KW-0503">Monooxygenase</keyword>
<dbReference type="GO" id="GO:0004497">
    <property type="term" value="F:monooxygenase activity"/>
    <property type="evidence" value="ECO:0007669"/>
    <property type="project" value="UniProtKB-KW"/>
</dbReference>
<keyword evidence="2" id="KW-0560">Oxidoreductase</keyword>
<reference evidence="5 6" key="1">
    <citation type="submission" date="2019-07" db="EMBL/GenBank/DDBJ databases">
        <title>Whole genome shotgun sequence of Pseudonocardia asaccharolytica NBRC 16224.</title>
        <authorList>
            <person name="Hosoyama A."/>
            <person name="Uohara A."/>
            <person name="Ohji S."/>
            <person name="Ichikawa N."/>
        </authorList>
    </citation>
    <scope>NUCLEOTIDE SEQUENCE [LARGE SCALE GENOMIC DNA]</scope>
    <source>
        <strain evidence="5 6">NBRC 16224</strain>
    </source>
</reference>
<accession>A0A511D225</accession>
<evidence type="ECO:0000256" key="2">
    <source>
        <dbReference type="ARBA" id="ARBA00023002"/>
    </source>
</evidence>
<evidence type="ECO:0000313" key="5">
    <source>
        <dbReference type="EMBL" id="GEL18832.1"/>
    </source>
</evidence>
<dbReference type="EC" id="1.14.13.227" evidence="1"/>
<dbReference type="Gene3D" id="1.10.620.20">
    <property type="entry name" value="Ribonucleotide Reductase, subunit A"/>
    <property type="match status" value="1"/>
</dbReference>
<proteinExistence type="predicted"/>
<dbReference type="InterPro" id="IPR003430">
    <property type="entry name" value="Phenol_Hydrox"/>
</dbReference>
<dbReference type="InterPro" id="IPR012348">
    <property type="entry name" value="RNR-like"/>
</dbReference>
<evidence type="ECO:0000256" key="1">
    <source>
        <dbReference type="ARBA" id="ARBA00012710"/>
    </source>
</evidence>
<dbReference type="RefSeq" id="WP_028929693.1">
    <property type="nucleotide sequence ID" value="NZ_AUII01000005.1"/>
</dbReference>
<protein>
    <recommendedName>
        <fullName evidence="1">propane 2-monooxygenase</fullName>
        <ecNumber evidence="1">1.14.13.227</ecNumber>
    </recommendedName>
</protein>
<comment type="caution">
    <text evidence="5">The sequence shown here is derived from an EMBL/GenBank/DDBJ whole genome shotgun (WGS) entry which is preliminary data.</text>
</comment>
<dbReference type="STRING" id="1123024.GCA_000423625_01733"/>
<dbReference type="AlphaFoldDB" id="A0A511D225"/>
<evidence type="ECO:0000256" key="4">
    <source>
        <dbReference type="ARBA" id="ARBA00048941"/>
    </source>
</evidence>
<dbReference type="Proteomes" id="UP000321328">
    <property type="component" value="Unassembled WGS sequence"/>
</dbReference>
<dbReference type="OrthoDB" id="9806768at2"/>
<dbReference type="InterPro" id="IPR009078">
    <property type="entry name" value="Ferritin-like_SF"/>
</dbReference>